<sequence>MTRLAKQYTTINDIAHAAGVSKTTVSRYLNGHFERMSEQTRQKIAQIIEEAGYQANSQAQALSHRQSHLIGMVVADIENIFSSLLFKGADQVLAAADYSIMLMNANNSATLERRQLKRLIKLRVDGVILQPSLMNAEAYQLLADAQVPTIIVDRKVTPAKWPQVVTDNQGYSKLLVDYAARQGFQQVVVLSEAINANSARLERLAGVQAAAKEHDLTVHQVEIAHDEPTGSIYAKLAQVPDWLNGRTVIYAFKGTLLTRLMETLAEFNVQIPKEVGVMAFDDWDWAKLMSPQITTIQQDPQQLGQVAAKNLLALLDHQEVPAATLVDSQIMVRKSL</sequence>
<evidence type="ECO:0000256" key="2">
    <source>
        <dbReference type="ARBA" id="ARBA00023125"/>
    </source>
</evidence>
<evidence type="ECO:0000259" key="4">
    <source>
        <dbReference type="PROSITE" id="PS50932"/>
    </source>
</evidence>
<dbReference type="AlphaFoldDB" id="A0AAJ6D1H1"/>
<dbReference type="GO" id="GO:0000976">
    <property type="term" value="F:transcription cis-regulatory region binding"/>
    <property type="evidence" value="ECO:0007669"/>
    <property type="project" value="TreeGrafter"/>
</dbReference>
<organism evidence="5 6">
    <name type="scientific">Limosilactobacillus fermentum</name>
    <name type="common">Lactobacillus fermentum</name>
    <dbReference type="NCBI Taxonomy" id="1613"/>
    <lineage>
        <taxon>Bacteria</taxon>
        <taxon>Bacillati</taxon>
        <taxon>Bacillota</taxon>
        <taxon>Bacilli</taxon>
        <taxon>Lactobacillales</taxon>
        <taxon>Lactobacillaceae</taxon>
        <taxon>Limosilactobacillus</taxon>
    </lineage>
</organism>
<dbReference type="PANTHER" id="PTHR30146">
    <property type="entry name" value="LACI-RELATED TRANSCRIPTIONAL REPRESSOR"/>
    <property type="match status" value="1"/>
</dbReference>
<keyword evidence="1" id="KW-0805">Transcription regulation</keyword>
<keyword evidence="3" id="KW-0804">Transcription</keyword>
<dbReference type="Proteomes" id="UP001218104">
    <property type="component" value="Chromosome"/>
</dbReference>
<dbReference type="Gene3D" id="1.10.260.40">
    <property type="entry name" value="lambda repressor-like DNA-binding domains"/>
    <property type="match status" value="1"/>
</dbReference>
<dbReference type="SUPFAM" id="SSF53822">
    <property type="entry name" value="Periplasmic binding protein-like I"/>
    <property type="match status" value="1"/>
</dbReference>
<dbReference type="PROSITE" id="PS50932">
    <property type="entry name" value="HTH_LACI_2"/>
    <property type="match status" value="1"/>
</dbReference>
<dbReference type="Pfam" id="PF13377">
    <property type="entry name" value="Peripla_BP_3"/>
    <property type="match status" value="1"/>
</dbReference>
<dbReference type="PROSITE" id="PS00356">
    <property type="entry name" value="HTH_LACI_1"/>
    <property type="match status" value="1"/>
</dbReference>
<gene>
    <name evidence="5" type="ORF">P8634_10400</name>
</gene>
<evidence type="ECO:0000256" key="3">
    <source>
        <dbReference type="ARBA" id="ARBA00023163"/>
    </source>
</evidence>
<dbReference type="InterPro" id="IPR000843">
    <property type="entry name" value="HTH_LacI"/>
</dbReference>
<dbReference type="Gene3D" id="3.40.50.2300">
    <property type="match status" value="2"/>
</dbReference>
<dbReference type="InterPro" id="IPR028082">
    <property type="entry name" value="Peripla_BP_I"/>
</dbReference>
<evidence type="ECO:0000256" key="1">
    <source>
        <dbReference type="ARBA" id="ARBA00023015"/>
    </source>
</evidence>
<dbReference type="InterPro" id="IPR010982">
    <property type="entry name" value="Lambda_DNA-bd_dom_sf"/>
</dbReference>
<keyword evidence="2 5" id="KW-0238">DNA-binding</keyword>
<dbReference type="CDD" id="cd06283">
    <property type="entry name" value="PBP1_RegR_EndR_KdgR-like"/>
    <property type="match status" value="1"/>
</dbReference>
<dbReference type="SUPFAM" id="SSF47413">
    <property type="entry name" value="lambda repressor-like DNA-binding domains"/>
    <property type="match status" value="1"/>
</dbReference>
<dbReference type="CDD" id="cd01392">
    <property type="entry name" value="HTH_LacI"/>
    <property type="match status" value="1"/>
</dbReference>
<dbReference type="PANTHER" id="PTHR30146:SF109">
    <property type="entry name" value="HTH-TYPE TRANSCRIPTIONAL REGULATOR GALS"/>
    <property type="match status" value="1"/>
</dbReference>
<dbReference type="EMBL" id="CP121468">
    <property type="protein sequence ID" value="WFR89137.1"/>
    <property type="molecule type" value="Genomic_DNA"/>
</dbReference>
<protein>
    <submittedName>
        <fullName evidence="5">LacI family DNA-binding transcriptional regulator</fullName>
    </submittedName>
</protein>
<evidence type="ECO:0000313" key="5">
    <source>
        <dbReference type="EMBL" id="WFR89137.1"/>
    </source>
</evidence>
<proteinExistence type="predicted"/>
<dbReference type="SMART" id="SM00354">
    <property type="entry name" value="HTH_LACI"/>
    <property type="match status" value="1"/>
</dbReference>
<dbReference type="InterPro" id="IPR046335">
    <property type="entry name" value="LacI/GalR-like_sensor"/>
</dbReference>
<dbReference type="Pfam" id="PF00356">
    <property type="entry name" value="LacI"/>
    <property type="match status" value="1"/>
</dbReference>
<feature type="domain" description="HTH lacI-type" evidence="4">
    <location>
        <begin position="9"/>
        <end position="64"/>
    </location>
</feature>
<accession>A0AAJ6D1H1</accession>
<dbReference type="GO" id="GO:0003700">
    <property type="term" value="F:DNA-binding transcription factor activity"/>
    <property type="evidence" value="ECO:0007669"/>
    <property type="project" value="TreeGrafter"/>
</dbReference>
<evidence type="ECO:0000313" key="6">
    <source>
        <dbReference type="Proteomes" id="UP001218104"/>
    </source>
</evidence>
<dbReference type="PRINTS" id="PR00036">
    <property type="entry name" value="HTHLACI"/>
</dbReference>
<reference evidence="5" key="1">
    <citation type="submission" date="2023-04" db="EMBL/GenBank/DDBJ databases">
        <title>Genomic of Limosilactobacillus fermentum MSJK0025.</title>
        <authorList>
            <person name="Yang S."/>
        </authorList>
    </citation>
    <scope>NUCLEOTIDE SEQUENCE</scope>
    <source>
        <strain evidence="5">MSJK0025</strain>
    </source>
</reference>
<name>A0AAJ6D1H1_LIMFE</name>